<accession>A0AAV4LW23</accession>
<sequence>MTSDFALDSKAIERYCKQLEAWQRVQANVESNLRALVILLDKFLLFAGAEEGNSHGHEANVDRLLDSYVGGGADALPDAYEEAVDRLAAIKEFEQSDINAVSPLTANIQANLPGSIALFLQRQSDKMLQIMCEIRAECETFRCVSLPKMEPICDAAIAHINRNSVSLESQFEKAALADAIYRSFTGIVHEINALLELVASLDSYPADRSRIQACIDQISTFKLRRVEEHRAIISSY</sequence>
<evidence type="ECO:0000313" key="1">
    <source>
        <dbReference type="EMBL" id="GIX63810.1"/>
    </source>
</evidence>
<organism evidence="1 2">
    <name type="scientific">Babesia caballi</name>
    <dbReference type="NCBI Taxonomy" id="5871"/>
    <lineage>
        <taxon>Eukaryota</taxon>
        <taxon>Sar</taxon>
        <taxon>Alveolata</taxon>
        <taxon>Apicomplexa</taxon>
        <taxon>Aconoidasida</taxon>
        <taxon>Piroplasmida</taxon>
        <taxon>Babesiidae</taxon>
        <taxon>Babesia</taxon>
    </lineage>
</organism>
<comment type="caution">
    <text evidence="1">The sequence shown here is derived from an EMBL/GenBank/DDBJ whole genome shotgun (WGS) entry which is preliminary data.</text>
</comment>
<dbReference type="Proteomes" id="UP001497744">
    <property type="component" value="Unassembled WGS sequence"/>
</dbReference>
<keyword evidence="2" id="KW-1185">Reference proteome</keyword>
<dbReference type="AlphaFoldDB" id="A0AAV4LW23"/>
<reference evidence="1 2" key="1">
    <citation type="submission" date="2021-06" db="EMBL/GenBank/DDBJ databases">
        <title>Genome sequence of Babesia caballi.</title>
        <authorList>
            <person name="Yamagishi J."/>
            <person name="Kidaka T."/>
            <person name="Ochi A."/>
        </authorList>
    </citation>
    <scope>NUCLEOTIDE SEQUENCE [LARGE SCALE GENOMIC DNA]</scope>
    <source>
        <strain evidence="1">USDA-D6B2</strain>
    </source>
</reference>
<dbReference type="RefSeq" id="XP_067715879.1">
    <property type="nucleotide sequence ID" value="XM_067859778.1"/>
</dbReference>
<dbReference type="GeneID" id="94195291"/>
<gene>
    <name evidence="1" type="ORF">BcabD6B2_32450</name>
</gene>
<protein>
    <submittedName>
        <fullName evidence="1">Lysine-specific demethylase 5A-like isoform X6</fullName>
    </submittedName>
</protein>
<proteinExistence type="predicted"/>
<evidence type="ECO:0000313" key="2">
    <source>
        <dbReference type="Proteomes" id="UP001497744"/>
    </source>
</evidence>
<name>A0AAV4LW23_BABCB</name>
<dbReference type="EMBL" id="BPLF01000002">
    <property type="protein sequence ID" value="GIX63810.1"/>
    <property type="molecule type" value="Genomic_DNA"/>
</dbReference>